<feature type="transmembrane region" description="Helical" evidence="8">
    <location>
        <begin position="430"/>
        <end position="450"/>
    </location>
</feature>
<evidence type="ECO:0000256" key="8">
    <source>
        <dbReference type="SAM" id="Phobius"/>
    </source>
</evidence>
<dbReference type="SUPFAM" id="SSF82714">
    <property type="entry name" value="Multidrug efflux transporter AcrB TolC docking domain, DN and DC subdomains"/>
    <property type="match status" value="2"/>
</dbReference>
<protein>
    <submittedName>
        <fullName evidence="9">CusA/CzcA family heavy metal efflux RND transporter</fullName>
    </submittedName>
</protein>
<evidence type="ECO:0000313" key="9">
    <source>
        <dbReference type="EMBL" id="MYM39770.1"/>
    </source>
</evidence>
<feature type="transmembrane region" description="Helical" evidence="8">
    <location>
        <begin position="887"/>
        <end position="909"/>
    </location>
</feature>
<evidence type="ECO:0000256" key="1">
    <source>
        <dbReference type="ARBA" id="ARBA00004651"/>
    </source>
</evidence>
<feature type="transmembrane region" description="Helical" evidence="8">
    <location>
        <begin position="525"/>
        <end position="543"/>
    </location>
</feature>
<feature type="transmembrane region" description="Helical" evidence="8">
    <location>
        <begin position="386"/>
        <end position="410"/>
    </location>
</feature>
<keyword evidence="6 8" id="KW-1133">Transmembrane helix</keyword>
<feature type="transmembrane region" description="Helical" evidence="8">
    <location>
        <begin position="360"/>
        <end position="380"/>
    </location>
</feature>
<dbReference type="SUPFAM" id="SSF82693">
    <property type="entry name" value="Multidrug efflux transporter AcrB pore domain, PN1, PN2, PC1 and PC2 subdomains"/>
    <property type="match status" value="3"/>
</dbReference>
<feature type="transmembrane region" description="Helical" evidence="8">
    <location>
        <begin position="855"/>
        <end position="875"/>
    </location>
</feature>
<keyword evidence="10" id="KW-1185">Reference proteome</keyword>
<evidence type="ECO:0000256" key="5">
    <source>
        <dbReference type="ARBA" id="ARBA00022692"/>
    </source>
</evidence>
<keyword evidence="4" id="KW-1003">Cell membrane</keyword>
<dbReference type="InterPro" id="IPR001036">
    <property type="entry name" value="Acrflvin-R"/>
</dbReference>
<dbReference type="PRINTS" id="PR00702">
    <property type="entry name" value="ACRIFLAVINRP"/>
</dbReference>
<evidence type="ECO:0000256" key="6">
    <source>
        <dbReference type="ARBA" id="ARBA00022989"/>
    </source>
</evidence>
<dbReference type="Gene3D" id="3.30.70.1440">
    <property type="entry name" value="Multidrug efflux transporter AcrB pore domain"/>
    <property type="match status" value="1"/>
</dbReference>
<accession>A0ABW9VJY3</accession>
<comment type="caution">
    <text evidence="9">The sequence shown here is derived from an EMBL/GenBank/DDBJ whole genome shotgun (WGS) entry which is preliminary data.</text>
</comment>
<dbReference type="EMBL" id="WWCM01000006">
    <property type="protein sequence ID" value="MYM39770.1"/>
    <property type="molecule type" value="Genomic_DNA"/>
</dbReference>
<gene>
    <name evidence="9" type="ORF">GTP27_10555</name>
</gene>
<feature type="transmembrane region" description="Helical" evidence="8">
    <location>
        <begin position="915"/>
        <end position="939"/>
    </location>
</feature>
<dbReference type="InterPro" id="IPR004763">
    <property type="entry name" value="CusA-like"/>
</dbReference>
<evidence type="ECO:0000256" key="7">
    <source>
        <dbReference type="ARBA" id="ARBA00023136"/>
    </source>
</evidence>
<dbReference type="Pfam" id="PF00873">
    <property type="entry name" value="ACR_tran"/>
    <property type="match status" value="1"/>
</dbReference>
<dbReference type="InterPro" id="IPR027463">
    <property type="entry name" value="AcrB_DN_DC_subdom"/>
</dbReference>
<dbReference type="Proteomes" id="UP000478090">
    <property type="component" value="Unassembled WGS sequence"/>
</dbReference>
<sequence>MLARLIAMSLAQRLLVLVLTVLLMAAGVRAFQGLPIDAFPDVSSTQVKIIMKAPGMTPGEVESRIVAPIEQELLGIPRQVMLRSQSKYAIADITLDFEEGTDVFWARQQVSERLSGVMKDLPAAASGGLAPITTPLGEIYMFTIEGPLSQMEKRSLLDWGIRPQLRNIPGVADVNALGGLARSFEVVPDLAALAARRISLTQLQQALEMNNRSDGAGRLSDGEEALLIRSDGSVRTVDDVRAIVVRASDGQVVTLGQVASVREGALTRYGAVTQNGAGEAVEGLVLAMRGANAQQVLAQVRSRLAELAPTLPKGTTISPFYDRGNLVARAVNTVVKALAEATVLVVVLLYVFLGNVRSALVVACILPLAALGTFVLMQSFGLSANLMSLGGLAIAIGMLVDAAVVVVENIEAHGDGSARGMARLHVIYRAVREVALPVTAGMLVIMIVFLPLLSLQGLEGKLFAPVALTIIFALGASLLCSLTVIPVLASLLMGSHQHPTPRLVQYLEQVYTRWLQRAMAAEKKVLAGAGAALLVAIGLFMVVGKSFMPTLDEGDIIMQIEKLPSVSLAESARLDGEIQRAILAEVPDVLRIVARAGSDELGLDPMGLNETDTFMVLKPRDQWQSRSKEDLMDALRKATASFPGINLSFTQPIEMRTSEMLSGVRGDVAIKVYGPDTAQLDALGAQIVRQVQAISGSEDVLTVKNEGVQYLQVEVDRLAAGRMGLSVEQIQSDLRTLIEGRIAGVVVEGGRRLPLQLRGQEGLRMSPERFAQLQLPLADGSAIALSQLAQLKQVDGPVKVERENGSRMVVVRANVHGRDLVGFVEEAKARIANTVKLPSGYRMAWGGQFENQQRAAARLAVVVPVALALIFLLLFSTLHSVRQAALVFVNIPFALIGGVVALAVCGEFLSVPASVGFIALMGIAVLNGLVMITCFNQLVARGMALGQVVLQGAQRRLRPVLMTATITALGLVPLLLATGPGSEIQKPLAIVVIGGLLSATLLTLILLPILYRRFGVAPAAGAAGVADEA</sequence>
<reference evidence="9 10" key="1">
    <citation type="submission" date="2019-12" db="EMBL/GenBank/DDBJ databases">
        <title>Novel species isolated from a subtropical stream in China.</title>
        <authorList>
            <person name="Lu H."/>
        </authorList>
    </citation>
    <scope>NUCLEOTIDE SEQUENCE [LARGE SCALE GENOMIC DNA]</scope>
    <source>
        <strain evidence="9 10">CY13W</strain>
    </source>
</reference>
<feature type="transmembrane region" description="Helical" evidence="8">
    <location>
        <begin position="960"/>
        <end position="976"/>
    </location>
</feature>
<dbReference type="Gene3D" id="3.30.2090.10">
    <property type="entry name" value="Multidrug efflux transporter AcrB TolC docking domain, DN and DC subdomains"/>
    <property type="match status" value="2"/>
</dbReference>
<dbReference type="PANTHER" id="PTHR32063:SF68">
    <property type="entry name" value="PROBALE CATION EFFLUX SYSTEM PROTEIN"/>
    <property type="match status" value="1"/>
</dbReference>
<dbReference type="SUPFAM" id="SSF82866">
    <property type="entry name" value="Multidrug efflux transporter AcrB transmembrane domain"/>
    <property type="match status" value="2"/>
</dbReference>
<evidence type="ECO:0000256" key="3">
    <source>
        <dbReference type="ARBA" id="ARBA00022448"/>
    </source>
</evidence>
<comment type="subcellular location">
    <subcellularLocation>
        <location evidence="1">Cell membrane</location>
        <topology evidence="1">Multi-pass membrane protein</topology>
    </subcellularLocation>
</comment>
<dbReference type="PANTHER" id="PTHR32063">
    <property type="match status" value="1"/>
</dbReference>
<dbReference type="Gene3D" id="3.30.70.1430">
    <property type="entry name" value="Multidrug efflux transporter AcrB pore domain"/>
    <property type="match status" value="2"/>
</dbReference>
<keyword evidence="3" id="KW-0813">Transport</keyword>
<keyword evidence="7 8" id="KW-0472">Membrane</keyword>
<dbReference type="Gene3D" id="1.20.1640.10">
    <property type="entry name" value="Multidrug efflux transporter AcrB transmembrane domain"/>
    <property type="match status" value="2"/>
</dbReference>
<feature type="transmembrane region" description="Helical" evidence="8">
    <location>
        <begin position="988"/>
        <end position="1011"/>
    </location>
</feature>
<comment type="similarity">
    <text evidence="2">Belongs to the resistance-nodulation-cell division (RND) (TC 2.A.6) family.</text>
</comment>
<evidence type="ECO:0000256" key="4">
    <source>
        <dbReference type="ARBA" id="ARBA00022475"/>
    </source>
</evidence>
<evidence type="ECO:0000313" key="10">
    <source>
        <dbReference type="Proteomes" id="UP000478090"/>
    </source>
</evidence>
<name>A0ABW9VJY3_9BURK</name>
<proteinExistence type="inferred from homology"/>
<keyword evidence="5 8" id="KW-0812">Transmembrane</keyword>
<dbReference type="NCBIfam" id="TIGR00914">
    <property type="entry name" value="2A0601"/>
    <property type="match status" value="1"/>
</dbReference>
<organism evidence="9 10">
    <name type="scientific">Duganella qianjiadongensis</name>
    <dbReference type="NCBI Taxonomy" id="2692176"/>
    <lineage>
        <taxon>Bacteria</taxon>
        <taxon>Pseudomonadati</taxon>
        <taxon>Pseudomonadota</taxon>
        <taxon>Betaproteobacteria</taxon>
        <taxon>Burkholderiales</taxon>
        <taxon>Oxalobacteraceae</taxon>
        <taxon>Telluria group</taxon>
        <taxon>Duganella</taxon>
    </lineage>
</organism>
<feature type="transmembrane region" description="Helical" evidence="8">
    <location>
        <begin position="462"/>
        <end position="492"/>
    </location>
</feature>
<evidence type="ECO:0000256" key="2">
    <source>
        <dbReference type="ARBA" id="ARBA00010942"/>
    </source>
</evidence>
<dbReference type="Gene3D" id="3.30.70.1320">
    <property type="entry name" value="Multidrug efflux transporter AcrB pore domain like"/>
    <property type="match status" value="1"/>
</dbReference>
<dbReference type="RefSeq" id="WP_161039141.1">
    <property type="nucleotide sequence ID" value="NZ_WWCM01000006.1"/>
</dbReference>
<feature type="transmembrane region" description="Helical" evidence="8">
    <location>
        <begin position="334"/>
        <end position="353"/>
    </location>
</feature>